<dbReference type="InterPro" id="IPR006311">
    <property type="entry name" value="TAT_signal"/>
</dbReference>
<accession>A0ABT5FW51</accession>
<evidence type="ECO:0000313" key="2">
    <source>
        <dbReference type="EMBL" id="MDC2956778.1"/>
    </source>
</evidence>
<comment type="caution">
    <text evidence="2">The sequence shown here is derived from an EMBL/GenBank/DDBJ whole genome shotgun (WGS) entry which is preliminary data.</text>
</comment>
<gene>
    <name evidence="2" type="ORF">PO587_20110</name>
</gene>
<dbReference type="Proteomes" id="UP001221328">
    <property type="component" value="Unassembled WGS sequence"/>
</dbReference>
<evidence type="ECO:0008006" key="4">
    <source>
        <dbReference type="Google" id="ProtNLM"/>
    </source>
</evidence>
<reference evidence="2 3" key="1">
    <citation type="journal article" date="2015" name="Int. J. Syst. Evol. Microbiol.">
        <title>Streptomyces gilvifuscus sp. nov., an actinomycete that produces antibacterial compounds isolated from soil.</title>
        <authorList>
            <person name="Nguyen T.M."/>
            <person name="Kim J."/>
        </authorList>
    </citation>
    <scope>NUCLEOTIDE SEQUENCE [LARGE SCALE GENOMIC DNA]</scope>
    <source>
        <strain evidence="2 3">T113</strain>
    </source>
</reference>
<feature type="signal peptide" evidence="1">
    <location>
        <begin position="1"/>
        <end position="24"/>
    </location>
</feature>
<dbReference type="PROSITE" id="PS51318">
    <property type="entry name" value="TAT"/>
    <property type="match status" value="1"/>
</dbReference>
<evidence type="ECO:0000256" key="1">
    <source>
        <dbReference type="SAM" id="SignalP"/>
    </source>
</evidence>
<dbReference type="PROSITE" id="PS51257">
    <property type="entry name" value="PROKAR_LIPOPROTEIN"/>
    <property type="match status" value="1"/>
</dbReference>
<organism evidence="2 3">
    <name type="scientific">Streptomyces gilvifuscus</name>
    <dbReference type="NCBI Taxonomy" id="1550617"/>
    <lineage>
        <taxon>Bacteria</taxon>
        <taxon>Bacillati</taxon>
        <taxon>Actinomycetota</taxon>
        <taxon>Actinomycetes</taxon>
        <taxon>Kitasatosporales</taxon>
        <taxon>Streptomycetaceae</taxon>
        <taxon>Streptomyces</taxon>
    </lineage>
</organism>
<feature type="chain" id="PRO_5046036420" description="Lipoprotein" evidence="1">
    <location>
        <begin position="25"/>
        <end position="176"/>
    </location>
</feature>
<proteinExistence type="predicted"/>
<keyword evidence="1" id="KW-0732">Signal</keyword>
<dbReference type="EMBL" id="JAQOSK010000007">
    <property type="protein sequence ID" value="MDC2956778.1"/>
    <property type="molecule type" value="Genomic_DNA"/>
</dbReference>
<sequence>MSSITSRPTFRRFVGAVAAGVALAAVSGCTVPSDAVVGLSVTADGHLLGVMMVCGHHIDGATLYVDSEDVNKQVTVGSWTAARPRTSGLATWTLDAPAGGWTATKSLAPLTAKTTYVLYGWTKDNSWSADSVSFTLADLDRLTPGKVRYEGISKKGGTSAVTVSVAEFKAKACQNV</sequence>
<evidence type="ECO:0000313" key="3">
    <source>
        <dbReference type="Proteomes" id="UP001221328"/>
    </source>
</evidence>
<protein>
    <recommendedName>
        <fullName evidence="4">Lipoprotein</fullName>
    </recommendedName>
</protein>
<dbReference type="RefSeq" id="WP_272176110.1">
    <property type="nucleotide sequence ID" value="NZ_JAQOSK010000007.1"/>
</dbReference>
<name>A0ABT5FW51_9ACTN</name>
<keyword evidence="3" id="KW-1185">Reference proteome</keyword>